<comment type="caution">
    <text evidence="2">The sequence shown here is derived from an EMBL/GenBank/DDBJ whole genome shotgun (WGS) entry which is preliminary data.</text>
</comment>
<dbReference type="InterPro" id="IPR014710">
    <property type="entry name" value="RmlC-like_jellyroll"/>
</dbReference>
<dbReference type="SUPFAM" id="SSF51182">
    <property type="entry name" value="RmlC-like cupins"/>
    <property type="match status" value="1"/>
</dbReference>
<dbReference type="EMBL" id="QRCM01000001">
    <property type="protein sequence ID" value="TXG92211.1"/>
    <property type="molecule type" value="Genomic_DNA"/>
</dbReference>
<dbReference type="InterPro" id="IPR013096">
    <property type="entry name" value="Cupin_2"/>
</dbReference>
<accession>A0A6P2CK91</accession>
<evidence type="ECO:0000313" key="3">
    <source>
        <dbReference type="Proteomes" id="UP000471120"/>
    </source>
</evidence>
<sequence length="108" mass="11385">MDKLSLTALARQQSKLARSSTSGRSASTVFGGHRRSLRQTVIALSAGEQLSEHDSPGEATLIVLDGTLELVAGDDVWKGSPGDLIVLPATRHSVQALEDTAFLLTVAM</sequence>
<name>A0A6P2CK91_9NOCA</name>
<reference evidence="2 3" key="1">
    <citation type="submission" date="2018-07" db="EMBL/GenBank/DDBJ databases">
        <title>Genome sequence of Rhodococcus rhodnii ATCC 35071 from Rhodnius prolixus.</title>
        <authorList>
            <person name="Patel V."/>
            <person name="Vogel K.J."/>
        </authorList>
    </citation>
    <scope>NUCLEOTIDE SEQUENCE [LARGE SCALE GENOMIC DNA]</scope>
    <source>
        <strain evidence="2 3">ATCC 35071</strain>
    </source>
</reference>
<organism evidence="2 3">
    <name type="scientific">Rhodococcus rhodnii</name>
    <dbReference type="NCBI Taxonomy" id="38312"/>
    <lineage>
        <taxon>Bacteria</taxon>
        <taxon>Bacillati</taxon>
        <taxon>Actinomycetota</taxon>
        <taxon>Actinomycetes</taxon>
        <taxon>Mycobacteriales</taxon>
        <taxon>Nocardiaceae</taxon>
        <taxon>Rhodococcus</taxon>
    </lineage>
</organism>
<dbReference type="CDD" id="cd02230">
    <property type="entry name" value="cupin_HP0902-like"/>
    <property type="match status" value="1"/>
</dbReference>
<dbReference type="Proteomes" id="UP000471120">
    <property type="component" value="Unassembled WGS sequence"/>
</dbReference>
<dbReference type="PANTHER" id="PTHR37694">
    <property type="entry name" value="SLR8022 PROTEIN"/>
    <property type="match status" value="1"/>
</dbReference>
<dbReference type="Pfam" id="PF07883">
    <property type="entry name" value="Cupin_2"/>
    <property type="match status" value="1"/>
</dbReference>
<dbReference type="Gene3D" id="2.60.120.10">
    <property type="entry name" value="Jelly Rolls"/>
    <property type="match status" value="1"/>
</dbReference>
<dbReference type="PANTHER" id="PTHR37694:SF1">
    <property type="entry name" value="SLR8022 PROTEIN"/>
    <property type="match status" value="1"/>
</dbReference>
<dbReference type="AlphaFoldDB" id="A0A6P2CK91"/>
<dbReference type="InterPro" id="IPR011051">
    <property type="entry name" value="RmlC_Cupin_sf"/>
</dbReference>
<protein>
    <submittedName>
        <fullName evidence="2">Cupin domain-containing protein</fullName>
    </submittedName>
</protein>
<proteinExistence type="predicted"/>
<evidence type="ECO:0000313" key="2">
    <source>
        <dbReference type="EMBL" id="TXG92211.1"/>
    </source>
</evidence>
<dbReference type="RefSeq" id="WP_040772290.1">
    <property type="nucleotide sequence ID" value="NZ_QRCM01000001.1"/>
</dbReference>
<feature type="domain" description="Cupin type-2" evidence="1">
    <location>
        <begin position="43"/>
        <end position="104"/>
    </location>
</feature>
<gene>
    <name evidence="2" type="ORF">DW322_21145</name>
</gene>
<evidence type="ECO:0000259" key="1">
    <source>
        <dbReference type="Pfam" id="PF07883"/>
    </source>
</evidence>